<dbReference type="InterPro" id="IPR007450">
    <property type="entry name" value="BamE_dom"/>
</dbReference>
<evidence type="ECO:0000313" key="9">
    <source>
        <dbReference type="Proteomes" id="UP000275331"/>
    </source>
</evidence>
<dbReference type="PROSITE" id="PS51123">
    <property type="entry name" value="OMPA_2"/>
    <property type="match status" value="1"/>
</dbReference>
<evidence type="ECO:0000256" key="6">
    <source>
        <dbReference type="SAM" id="SignalP"/>
    </source>
</evidence>
<dbReference type="InterPro" id="IPR006664">
    <property type="entry name" value="OMP_bac"/>
</dbReference>
<feature type="chain" id="PRO_5019560729" evidence="6">
    <location>
        <begin position="22"/>
        <end position="269"/>
    </location>
</feature>
<evidence type="ECO:0000256" key="2">
    <source>
        <dbReference type="ARBA" id="ARBA00022729"/>
    </source>
</evidence>
<dbReference type="Pfam" id="PF00691">
    <property type="entry name" value="OmpA"/>
    <property type="match status" value="1"/>
</dbReference>
<dbReference type="EMBL" id="RHXB01000005">
    <property type="protein sequence ID" value="RSE26835.1"/>
    <property type="molecule type" value="Genomic_DNA"/>
</dbReference>
<dbReference type="InterPro" id="IPR050330">
    <property type="entry name" value="Bact_OuterMem_StrucFunc"/>
</dbReference>
<keyword evidence="4" id="KW-0998">Cell outer membrane</keyword>
<evidence type="ECO:0000256" key="5">
    <source>
        <dbReference type="PROSITE-ProRule" id="PRU00473"/>
    </source>
</evidence>
<proteinExistence type="predicted"/>
<dbReference type="PRINTS" id="PR01021">
    <property type="entry name" value="OMPADOMAIN"/>
</dbReference>
<dbReference type="AlphaFoldDB" id="A0A427V280"/>
<dbReference type="InterPro" id="IPR036737">
    <property type="entry name" value="OmpA-like_sf"/>
</dbReference>
<dbReference type="PROSITE" id="PS51257">
    <property type="entry name" value="PROKAR_LIPOPROTEIN"/>
    <property type="match status" value="1"/>
</dbReference>
<dbReference type="Proteomes" id="UP000275331">
    <property type="component" value="Unassembled WGS sequence"/>
</dbReference>
<dbReference type="RefSeq" id="WP_125293271.1">
    <property type="nucleotide sequence ID" value="NZ_JAPTZM010000004.1"/>
</dbReference>
<dbReference type="InterPro" id="IPR006665">
    <property type="entry name" value="OmpA-like"/>
</dbReference>
<evidence type="ECO:0000256" key="4">
    <source>
        <dbReference type="ARBA" id="ARBA00023237"/>
    </source>
</evidence>
<accession>A0A427V280</accession>
<organism evidence="8 9">
    <name type="scientific">Atlantibacter subterraneus</name>
    <dbReference type="NCBI Taxonomy" id="255519"/>
    <lineage>
        <taxon>Bacteria</taxon>
        <taxon>Pseudomonadati</taxon>
        <taxon>Pseudomonadota</taxon>
        <taxon>Gammaproteobacteria</taxon>
        <taxon>Enterobacterales</taxon>
        <taxon>Enterobacteriaceae</taxon>
        <taxon>Atlantibacter</taxon>
    </lineage>
</organism>
<feature type="domain" description="OmpA-like" evidence="7">
    <location>
        <begin position="141"/>
        <end position="266"/>
    </location>
</feature>
<evidence type="ECO:0000256" key="1">
    <source>
        <dbReference type="ARBA" id="ARBA00004442"/>
    </source>
</evidence>
<dbReference type="GO" id="GO:0009279">
    <property type="term" value="C:cell outer membrane"/>
    <property type="evidence" value="ECO:0007669"/>
    <property type="project" value="UniProtKB-SubCell"/>
</dbReference>
<keyword evidence="2 6" id="KW-0732">Signal</keyword>
<dbReference type="CDD" id="cd07185">
    <property type="entry name" value="OmpA_C-like"/>
    <property type="match status" value="1"/>
</dbReference>
<dbReference type="SUPFAM" id="SSF103088">
    <property type="entry name" value="OmpA-like"/>
    <property type="match status" value="1"/>
</dbReference>
<comment type="subcellular location">
    <subcellularLocation>
        <location evidence="1">Cell outer membrane</location>
    </subcellularLocation>
</comment>
<dbReference type="Pfam" id="PF04355">
    <property type="entry name" value="BamE"/>
    <property type="match status" value="1"/>
</dbReference>
<protein>
    <submittedName>
        <fullName evidence="8">Outer membrane protein assembly factor BamE</fullName>
    </submittedName>
</protein>
<dbReference type="Gene3D" id="3.30.1330.60">
    <property type="entry name" value="OmpA-like domain"/>
    <property type="match status" value="1"/>
</dbReference>
<dbReference type="OrthoDB" id="345640at2"/>
<dbReference type="PANTHER" id="PTHR30329">
    <property type="entry name" value="STATOR ELEMENT OF FLAGELLAR MOTOR COMPLEX"/>
    <property type="match status" value="1"/>
</dbReference>
<gene>
    <name evidence="8" type="primary">bamE</name>
    <name evidence="8" type="ORF">EGT71_10525</name>
</gene>
<name>A0A427V280_9ENTR</name>
<evidence type="ECO:0000259" key="7">
    <source>
        <dbReference type="PROSITE" id="PS51123"/>
    </source>
</evidence>
<evidence type="ECO:0000256" key="3">
    <source>
        <dbReference type="ARBA" id="ARBA00023136"/>
    </source>
</evidence>
<dbReference type="InterPro" id="IPR037873">
    <property type="entry name" value="BamE-like"/>
</dbReference>
<sequence length="269" mass="29277">MNYFKVARVMLAISGIALLSACTHSVSDVDAQGKTARPVFPDASSAVREEGSFVNLDNLKQMRAGLTKPQVYELIGTPHFKEGVIRVKEWDYIFHFTQPDKSVLTCQYKVLFDSNMTAQSFYFMPEDCLSRLKAPAVPEVKTPVHKEISGSSLFAFGSPALSAEGVSQVSRLAGELKGESLTGKHVVVTGHTDRIGNPVKNQQLSLARAESVKQMLIENGISGSIIETRGMGDAMPRVNCPGKKSPAVIECLAPNRRMTFDVVDINSGK</sequence>
<evidence type="ECO:0000313" key="8">
    <source>
        <dbReference type="EMBL" id="RSE26835.1"/>
    </source>
</evidence>
<comment type="caution">
    <text evidence="8">The sequence shown here is derived from an EMBL/GenBank/DDBJ whole genome shotgun (WGS) entry which is preliminary data.</text>
</comment>
<reference evidence="8 9" key="1">
    <citation type="submission" date="2018-10" db="EMBL/GenBank/DDBJ databases">
        <title>Transmission dynamics of multidrug resistant bacteria on intensive care unit surfaces.</title>
        <authorList>
            <person name="D'Souza A.W."/>
            <person name="Potter R.F."/>
            <person name="Wallace M."/>
            <person name="Shupe A."/>
            <person name="Patel S."/>
            <person name="Sun S."/>
            <person name="Gul D."/>
            <person name="Kwon J.H."/>
            <person name="Andleeb S."/>
            <person name="Burnham C.-A.D."/>
            <person name="Dantas G."/>
        </authorList>
    </citation>
    <scope>NUCLEOTIDE SEQUENCE [LARGE SCALE GENOMIC DNA]</scope>
    <source>
        <strain evidence="8 9">AS_373</strain>
    </source>
</reference>
<dbReference type="PANTHER" id="PTHR30329:SF21">
    <property type="entry name" value="LIPOPROTEIN YIAD-RELATED"/>
    <property type="match status" value="1"/>
</dbReference>
<feature type="signal peptide" evidence="6">
    <location>
        <begin position="1"/>
        <end position="21"/>
    </location>
</feature>
<keyword evidence="3 5" id="KW-0472">Membrane</keyword>
<dbReference type="Gene3D" id="3.30.1450.10">
    <property type="match status" value="1"/>
</dbReference>